<accession>A0ABD1MA99</accession>
<dbReference type="EMBL" id="JBGMDY010000005">
    <property type="protein sequence ID" value="KAL2332724.1"/>
    <property type="molecule type" value="Genomic_DNA"/>
</dbReference>
<name>A0ABD1MA99_9FABA</name>
<feature type="region of interest" description="Disordered" evidence="1">
    <location>
        <begin position="1"/>
        <end position="25"/>
    </location>
</feature>
<comment type="caution">
    <text evidence="2">The sequence shown here is derived from an EMBL/GenBank/DDBJ whole genome shotgun (WGS) entry which is preliminary data.</text>
</comment>
<organism evidence="2 3">
    <name type="scientific">Flemingia macrophylla</name>
    <dbReference type="NCBI Taxonomy" id="520843"/>
    <lineage>
        <taxon>Eukaryota</taxon>
        <taxon>Viridiplantae</taxon>
        <taxon>Streptophyta</taxon>
        <taxon>Embryophyta</taxon>
        <taxon>Tracheophyta</taxon>
        <taxon>Spermatophyta</taxon>
        <taxon>Magnoliopsida</taxon>
        <taxon>eudicotyledons</taxon>
        <taxon>Gunneridae</taxon>
        <taxon>Pentapetalae</taxon>
        <taxon>rosids</taxon>
        <taxon>fabids</taxon>
        <taxon>Fabales</taxon>
        <taxon>Fabaceae</taxon>
        <taxon>Papilionoideae</taxon>
        <taxon>50 kb inversion clade</taxon>
        <taxon>NPAAA clade</taxon>
        <taxon>indigoferoid/millettioid clade</taxon>
        <taxon>Phaseoleae</taxon>
        <taxon>Flemingia</taxon>
    </lineage>
</organism>
<proteinExistence type="predicted"/>
<gene>
    <name evidence="2" type="ORF">Fmac_013937</name>
</gene>
<reference evidence="2 3" key="1">
    <citation type="submission" date="2024-08" db="EMBL/GenBank/DDBJ databases">
        <title>Insights into the chromosomal genome structure of Flemingia macrophylla.</title>
        <authorList>
            <person name="Ding Y."/>
            <person name="Zhao Y."/>
            <person name="Bi W."/>
            <person name="Wu M."/>
            <person name="Zhao G."/>
            <person name="Gong Y."/>
            <person name="Li W."/>
            <person name="Zhang P."/>
        </authorList>
    </citation>
    <scope>NUCLEOTIDE SEQUENCE [LARGE SCALE GENOMIC DNA]</scope>
    <source>
        <strain evidence="2">DYQJB</strain>
        <tissue evidence="2">Leaf</tissue>
    </source>
</reference>
<dbReference type="AlphaFoldDB" id="A0ABD1MA99"/>
<dbReference type="Proteomes" id="UP001603857">
    <property type="component" value="Unassembled WGS sequence"/>
</dbReference>
<feature type="compositionally biased region" description="Low complexity" evidence="1">
    <location>
        <begin position="14"/>
        <end position="25"/>
    </location>
</feature>
<evidence type="ECO:0000256" key="1">
    <source>
        <dbReference type="SAM" id="MobiDB-lite"/>
    </source>
</evidence>
<evidence type="ECO:0000313" key="2">
    <source>
        <dbReference type="EMBL" id="KAL2332724.1"/>
    </source>
</evidence>
<keyword evidence="3" id="KW-1185">Reference proteome</keyword>
<protein>
    <submittedName>
        <fullName evidence="2">Uncharacterized protein</fullName>
    </submittedName>
</protein>
<sequence length="225" mass="25115">MGLGLTLGPRGNQSNRHAAHLASSSSSFLHPSTILRRTPTTATNPRRPFTVRVAPGKLQCKNPDVTGSPSCFLLLLLPPSFHHPPPHPHPPPPTPTTGIHDGPRMRPSITDYAWRIIDYVSTHNRLWAHIIDYAAMHNRLCEAWSFPMALPQAFYDPSGSHLRYPSATVSFSFLLRFSHLTWEGSSFNLLPMLLCIFFTLCRTSSLEVQSFHGGSLEVAGMLKWR</sequence>
<evidence type="ECO:0000313" key="3">
    <source>
        <dbReference type="Proteomes" id="UP001603857"/>
    </source>
</evidence>